<dbReference type="RefSeq" id="WP_187792915.1">
    <property type="nucleotide sequence ID" value="NZ_JACOQL010000002.1"/>
</dbReference>
<gene>
    <name evidence="1" type="ORF">H4P12_06815</name>
</gene>
<protein>
    <submittedName>
        <fullName evidence="1">Uncharacterized protein</fullName>
    </submittedName>
</protein>
<proteinExistence type="predicted"/>
<accession>A0A926JD22</accession>
<keyword evidence="2" id="KW-1185">Reference proteome</keyword>
<dbReference type="EMBL" id="JACOQL010000002">
    <property type="protein sequence ID" value="MBC9246428.1"/>
    <property type="molecule type" value="Genomic_DNA"/>
</dbReference>
<reference evidence="1" key="1">
    <citation type="submission" date="2020-08" db="EMBL/GenBank/DDBJ databases">
        <title>Paracoccus amoyensis sp. nov., isolated from the surface seawater at coast of Xiamen, Fujian.</title>
        <authorList>
            <person name="Lyu L."/>
        </authorList>
    </citation>
    <scope>NUCLEOTIDE SEQUENCE</scope>
    <source>
        <strain evidence="1">11-3</strain>
    </source>
</reference>
<sequence>MTPRNVLLIGNSHTVAARIALQENPRRWPGYEFDVLALPPASFPKLAIQDDVLCPTSEDAQQHMQRHNGIPDLPLAGYDAFVVIGDPAFSAVAQLQNDARSFDFPSVQAEGAERLVSTAYMDAMIRTRIANSAALKIVRLLAGYGRGPVLLVDAALPSLDSRHDPEGLRHYIDMVARGDAVSFRKRYLRILTGVLAKHARLVPQPASTIVEDAFTAPEWMRGSFMLGPRQDRLHEEREYRHANPAYGALQLDAVVEALARS</sequence>
<evidence type="ECO:0000313" key="2">
    <source>
        <dbReference type="Proteomes" id="UP000608594"/>
    </source>
</evidence>
<name>A0A926JD22_9RHOB</name>
<organism evidence="1 2">
    <name type="scientific">Paracoccus amoyensis</name>
    <dbReference type="NCBI Taxonomy" id="2760093"/>
    <lineage>
        <taxon>Bacteria</taxon>
        <taxon>Pseudomonadati</taxon>
        <taxon>Pseudomonadota</taxon>
        <taxon>Alphaproteobacteria</taxon>
        <taxon>Rhodobacterales</taxon>
        <taxon>Paracoccaceae</taxon>
        <taxon>Paracoccus</taxon>
    </lineage>
</organism>
<dbReference type="AlphaFoldDB" id="A0A926JD22"/>
<evidence type="ECO:0000313" key="1">
    <source>
        <dbReference type="EMBL" id="MBC9246428.1"/>
    </source>
</evidence>
<dbReference type="Proteomes" id="UP000608594">
    <property type="component" value="Unassembled WGS sequence"/>
</dbReference>
<comment type="caution">
    <text evidence="1">The sequence shown here is derived from an EMBL/GenBank/DDBJ whole genome shotgun (WGS) entry which is preliminary data.</text>
</comment>